<dbReference type="SUPFAM" id="SSF48371">
    <property type="entry name" value="ARM repeat"/>
    <property type="match status" value="1"/>
</dbReference>
<reference evidence="1 2" key="1">
    <citation type="submission" date="2021-12" db="EMBL/GenBank/DDBJ databases">
        <title>Discovery of the Pendulisporaceae a myxobacterial family with distinct sporulation behavior and unique specialized metabolism.</title>
        <authorList>
            <person name="Garcia R."/>
            <person name="Popoff A."/>
            <person name="Bader C.D."/>
            <person name="Loehr J."/>
            <person name="Walesch S."/>
            <person name="Walt C."/>
            <person name="Boldt J."/>
            <person name="Bunk B."/>
            <person name="Haeckl F.J.F.P.J."/>
            <person name="Gunesch A.P."/>
            <person name="Birkelbach J."/>
            <person name="Nuebel U."/>
            <person name="Pietschmann T."/>
            <person name="Bach T."/>
            <person name="Mueller R."/>
        </authorList>
    </citation>
    <scope>NUCLEOTIDE SEQUENCE [LARGE SCALE GENOMIC DNA]</scope>
    <source>
        <strain evidence="1 2">MSr11954</strain>
    </source>
</reference>
<dbReference type="Gene3D" id="1.25.40.10">
    <property type="entry name" value="Tetratricopeptide repeat domain"/>
    <property type="match status" value="1"/>
</dbReference>
<dbReference type="SUPFAM" id="SSF48452">
    <property type="entry name" value="TPR-like"/>
    <property type="match status" value="1"/>
</dbReference>
<dbReference type="InterPro" id="IPR019734">
    <property type="entry name" value="TPR_rpt"/>
</dbReference>
<dbReference type="Proteomes" id="UP001370348">
    <property type="component" value="Chromosome"/>
</dbReference>
<dbReference type="SMART" id="SM00028">
    <property type="entry name" value="TPR"/>
    <property type="match status" value="3"/>
</dbReference>
<keyword evidence="2" id="KW-1185">Reference proteome</keyword>
<proteinExistence type="predicted"/>
<dbReference type="EMBL" id="CP089984">
    <property type="protein sequence ID" value="WXB17660.1"/>
    <property type="molecule type" value="Genomic_DNA"/>
</dbReference>
<gene>
    <name evidence="1" type="ORF">LZC94_10400</name>
</gene>
<organism evidence="1 2">
    <name type="scientific">Pendulispora albinea</name>
    <dbReference type="NCBI Taxonomy" id="2741071"/>
    <lineage>
        <taxon>Bacteria</taxon>
        <taxon>Pseudomonadati</taxon>
        <taxon>Myxococcota</taxon>
        <taxon>Myxococcia</taxon>
        <taxon>Myxococcales</taxon>
        <taxon>Sorangiineae</taxon>
        <taxon>Pendulisporaceae</taxon>
        <taxon>Pendulispora</taxon>
    </lineage>
</organism>
<sequence>MFEGIDTIDWANLETSFGAATDVPRLLRSAAAEETKVREAALEQLEVMLYHEGERFPATPRAIPFLFDLALAPGTPARARILKMVMHFVGGACNFRDGLSLADGQRTIFAGKERDPQTPKEAQAVHIWRTCYNATRVFVPRVQELAFNGAEDVRVAASLLLGCYRTERRDIVPHLQDCFEHENIARVRAAQTFALGMLTHLNLDSAEFLVFIAKNDPAPLVRVVSSMVLAHAGAEAQKHTIVDALIEGLALCHGWLGIEYRRLPFGTEGLCGDIGRTLTRLPNQQTRSALPFLLDIFEHTEDAALIGVVRGILHAALGECAESPADARRIRACKAALLYNESVWQTAAITRLLEEWGLPSDRDAFGASIALSPESLAEGLHAFREGVDHASAEQYEQALSNFQRAAALLPHKRNVACNVVWNLKVLGRTAEGLAEVERALAVFDRSAHLHFEHGHLLVQKNEFVEGVDACTRGLQLDAADARTRELSREATELTPYGHYIRASAYARMGNPDKAVDDLRMAATLNRDFVNAMSDDVDFESLRSRADFQTLLSTASREDTPTVPMR</sequence>
<evidence type="ECO:0000313" key="1">
    <source>
        <dbReference type="EMBL" id="WXB17660.1"/>
    </source>
</evidence>
<dbReference type="Gene3D" id="1.25.10.10">
    <property type="entry name" value="Leucine-rich Repeat Variant"/>
    <property type="match status" value="1"/>
</dbReference>
<evidence type="ECO:0000313" key="2">
    <source>
        <dbReference type="Proteomes" id="UP001370348"/>
    </source>
</evidence>
<dbReference type="RefSeq" id="WP_394827300.1">
    <property type="nucleotide sequence ID" value="NZ_CP089984.1"/>
</dbReference>
<dbReference type="InterPro" id="IPR011990">
    <property type="entry name" value="TPR-like_helical_dom_sf"/>
</dbReference>
<dbReference type="InterPro" id="IPR011989">
    <property type="entry name" value="ARM-like"/>
</dbReference>
<protein>
    <submittedName>
        <fullName evidence="1">Tetratricopeptide repeat protein</fullName>
    </submittedName>
</protein>
<accession>A0ABZ2M3Z4</accession>
<dbReference type="NCBIfam" id="NF047558">
    <property type="entry name" value="TPR_END_plus"/>
    <property type="match status" value="1"/>
</dbReference>
<dbReference type="InterPro" id="IPR016024">
    <property type="entry name" value="ARM-type_fold"/>
</dbReference>
<name>A0ABZ2M3Z4_9BACT</name>